<evidence type="ECO:0000256" key="5">
    <source>
        <dbReference type="ARBA" id="ARBA00023004"/>
    </source>
</evidence>
<sequence length="183" mass="20496">EDTALPFDPDHAWEEGDVLPRRYLREPSGSRASLAADGRWIDGAWHVWITRELAAPDPRDSKALEHGQTYNVAFAVHADATQARWHYVSMPLTLGLGEDADVPAQYTDGNLNDASPEWVDVPLFYSGQVYLAWLADNGHPVHQCFAKAQDKPLDRSTIQTLANALAEHEQDWLREQGVLPDSR</sequence>
<evidence type="ECO:0000256" key="3">
    <source>
        <dbReference type="ARBA" id="ARBA00022723"/>
    </source>
</evidence>
<evidence type="ECO:0000313" key="8">
    <source>
        <dbReference type="Proteomes" id="UP001575105"/>
    </source>
</evidence>
<gene>
    <name evidence="7" type="ORF">ACERK3_19610</name>
</gene>
<dbReference type="Pfam" id="PF09459">
    <property type="entry name" value="EB_dh"/>
    <property type="match status" value="1"/>
</dbReference>
<comment type="caution">
    <text evidence="7">The sequence shown here is derived from an EMBL/GenBank/DDBJ whole genome shotgun (WGS) entry which is preliminary data.</text>
</comment>
<accession>A0ABV4UA41</accession>
<protein>
    <submittedName>
        <fullName evidence="7">Ethylbenzene dehydrogenase-related protein</fullName>
    </submittedName>
</protein>
<dbReference type="EMBL" id="JBGUBD010000026">
    <property type="protein sequence ID" value="MFA9480480.1"/>
    <property type="molecule type" value="Genomic_DNA"/>
</dbReference>
<keyword evidence="5" id="KW-0408">Iron</keyword>
<name>A0ABV4UA41_9BACT</name>
<keyword evidence="4" id="KW-0249">Electron transport</keyword>
<feature type="non-terminal residue" evidence="7">
    <location>
        <position position="1"/>
    </location>
</feature>
<proteinExistence type="predicted"/>
<evidence type="ECO:0000256" key="4">
    <source>
        <dbReference type="ARBA" id="ARBA00022982"/>
    </source>
</evidence>
<dbReference type="InterPro" id="IPR019020">
    <property type="entry name" value="Cyt-c552/DMSO_Rdtase_haem-bd"/>
</dbReference>
<evidence type="ECO:0000256" key="1">
    <source>
        <dbReference type="ARBA" id="ARBA00022448"/>
    </source>
</evidence>
<dbReference type="Gene3D" id="2.60.40.1190">
    <property type="match status" value="1"/>
</dbReference>
<reference evidence="7 8" key="1">
    <citation type="submission" date="2024-08" db="EMBL/GenBank/DDBJ databases">
        <title>Whole-genome sequencing of halo(alkali)philic microorganisms from hypersaline lakes.</title>
        <authorList>
            <person name="Sorokin D.Y."/>
            <person name="Merkel A.Y."/>
            <person name="Messina E."/>
            <person name="Yakimov M."/>
        </authorList>
    </citation>
    <scope>NUCLEOTIDE SEQUENCE [LARGE SCALE GENOMIC DNA]</scope>
    <source>
        <strain evidence="7 8">AB-hyl4</strain>
    </source>
</reference>
<organism evidence="7 8">
    <name type="scientific">Natronomicrosphaera hydrolytica</name>
    <dbReference type="NCBI Taxonomy" id="3242702"/>
    <lineage>
        <taxon>Bacteria</taxon>
        <taxon>Pseudomonadati</taxon>
        <taxon>Planctomycetota</taxon>
        <taxon>Phycisphaerae</taxon>
        <taxon>Phycisphaerales</taxon>
        <taxon>Phycisphaeraceae</taxon>
        <taxon>Natronomicrosphaera</taxon>
    </lineage>
</organism>
<evidence type="ECO:0000256" key="2">
    <source>
        <dbReference type="ARBA" id="ARBA00022617"/>
    </source>
</evidence>
<keyword evidence="3" id="KW-0479">Metal-binding</keyword>
<evidence type="ECO:0000259" key="6">
    <source>
        <dbReference type="Pfam" id="PF09459"/>
    </source>
</evidence>
<dbReference type="RefSeq" id="WP_425347400.1">
    <property type="nucleotide sequence ID" value="NZ_JBGUBD010000026.1"/>
</dbReference>
<keyword evidence="8" id="KW-1185">Reference proteome</keyword>
<keyword evidence="1" id="KW-0813">Transport</keyword>
<dbReference type="Proteomes" id="UP001575105">
    <property type="component" value="Unassembled WGS sequence"/>
</dbReference>
<evidence type="ECO:0000313" key="7">
    <source>
        <dbReference type="EMBL" id="MFA9480480.1"/>
    </source>
</evidence>
<feature type="domain" description="Cytochrome c-552/DMSO reductase-like haem-binding" evidence="6">
    <location>
        <begin position="3"/>
        <end position="89"/>
    </location>
</feature>
<keyword evidence="2" id="KW-0349">Heme</keyword>